<feature type="region of interest" description="Disordered" evidence="1">
    <location>
        <begin position="200"/>
        <end position="254"/>
    </location>
</feature>
<organism evidence="2">
    <name type="scientific">Aegilops tauschii</name>
    <name type="common">Tausch's goatgrass</name>
    <name type="synonym">Aegilops squarrosa</name>
    <dbReference type="NCBI Taxonomy" id="37682"/>
    <lineage>
        <taxon>Eukaryota</taxon>
        <taxon>Viridiplantae</taxon>
        <taxon>Streptophyta</taxon>
        <taxon>Embryophyta</taxon>
        <taxon>Tracheophyta</taxon>
        <taxon>Spermatophyta</taxon>
        <taxon>Magnoliopsida</taxon>
        <taxon>Liliopsida</taxon>
        <taxon>Poales</taxon>
        <taxon>Poaceae</taxon>
        <taxon>BOP clade</taxon>
        <taxon>Pooideae</taxon>
        <taxon>Triticodae</taxon>
        <taxon>Triticeae</taxon>
        <taxon>Triticinae</taxon>
        <taxon>Aegilops</taxon>
    </lineage>
</organism>
<evidence type="ECO:0000313" key="2">
    <source>
        <dbReference type="EnsemblPlants" id="EMT32220"/>
    </source>
</evidence>
<feature type="compositionally biased region" description="Polar residues" evidence="1">
    <location>
        <begin position="241"/>
        <end position="252"/>
    </location>
</feature>
<reference evidence="2" key="1">
    <citation type="submission" date="2015-06" db="UniProtKB">
        <authorList>
            <consortium name="EnsemblPlants"/>
        </authorList>
    </citation>
    <scope>IDENTIFICATION</scope>
</reference>
<dbReference type="GO" id="GO:0045037">
    <property type="term" value="P:protein import into chloroplast stroma"/>
    <property type="evidence" value="ECO:0007669"/>
    <property type="project" value="TreeGrafter"/>
</dbReference>
<dbReference type="AlphaFoldDB" id="M8C4K0"/>
<feature type="region of interest" description="Disordered" evidence="1">
    <location>
        <begin position="481"/>
        <end position="503"/>
    </location>
</feature>
<feature type="compositionally biased region" description="Polar residues" evidence="1">
    <location>
        <begin position="137"/>
        <end position="146"/>
    </location>
</feature>
<protein>
    <recommendedName>
        <fullName evidence="3">STI1 domain-containing protein</fullName>
    </recommendedName>
</protein>
<feature type="compositionally biased region" description="Basic and acidic residues" evidence="1">
    <location>
        <begin position="216"/>
        <end position="226"/>
    </location>
</feature>
<evidence type="ECO:0000256" key="1">
    <source>
        <dbReference type="SAM" id="MobiDB-lite"/>
    </source>
</evidence>
<dbReference type="GO" id="GO:0009535">
    <property type="term" value="C:chloroplast thylakoid membrane"/>
    <property type="evidence" value="ECO:0007669"/>
    <property type="project" value="TreeGrafter"/>
</dbReference>
<dbReference type="GO" id="GO:0009706">
    <property type="term" value="C:chloroplast inner membrane"/>
    <property type="evidence" value="ECO:0007669"/>
    <property type="project" value="TreeGrafter"/>
</dbReference>
<sequence>MESLVLASSCSASPRLPLLSAARRPSRATTPGGPGSSSPPRPADLGTMDLTQRDLQAYRLQPAPRIHRRELAPCLPCRLLHHICLFDGKGELTVILCFCTPERKYAMEQAFKSMMTQAPPNTFGANSPFPFSMPPQAGSTAPSSYPYSGPRKNTPKGATVDVSATDVAATGSSEAADVAETSKPSKKFAFVDVSPEELQKQKELQSSLQTVGVKSDSTESETKGDTEQIPTNGAAFKPSEDPSTWTTESSKSGPMLSIDTIEKMMEDPAVQKMVYPYLPEEMRNPDSFKNNMGASPDQWDNRMVDHLKNFDLSSPEVRQQFAQVGMTPEEVVAKIMANPEVAVAFQNPKIQTAIMDLFGNLDLCHYKVCVAEKMPLDVLMTCGTWTHLPFSKSMCSQNPLNIVKYQNDQEEHPSSPPSFKLPRVYITTRSRRHIVQVQSLGGGAAQHMHGDIHEDIGGADLGARGLVEACSIDRSKTIVESDAPPLAPAHHAAPPSGAGRVRACPLRPAAKGKRLEAAAEVGGAALSGDPRRVRACPLRPAAKGKRLEAAEDVAASAL</sequence>
<name>M8C4K0_AEGTA</name>
<dbReference type="EnsemblPlants" id="EMT32220">
    <property type="protein sequence ID" value="EMT32220"/>
    <property type="gene ID" value="F775_52280"/>
</dbReference>
<dbReference type="PANTHER" id="PTHR47296">
    <property type="entry name" value="PROTEIN TIC 40, CHLOROPLASTIC"/>
    <property type="match status" value="1"/>
</dbReference>
<dbReference type="PANTHER" id="PTHR47296:SF1">
    <property type="entry name" value="PROTEIN TIC 40, CHLOROPLASTIC"/>
    <property type="match status" value="1"/>
</dbReference>
<evidence type="ECO:0008006" key="3">
    <source>
        <dbReference type="Google" id="ProtNLM"/>
    </source>
</evidence>
<dbReference type="GO" id="GO:0009658">
    <property type="term" value="P:chloroplast organization"/>
    <property type="evidence" value="ECO:0007669"/>
    <property type="project" value="TreeGrafter"/>
</dbReference>
<feature type="region of interest" description="Disordered" evidence="1">
    <location>
        <begin position="17"/>
        <end position="47"/>
    </location>
</feature>
<accession>M8C4K0</accession>
<dbReference type="Gene3D" id="1.10.260.100">
    <property type="match status" value="1"/>
</dbReference>
<proteinExistence type="predicted"/>
<feature type="region of interest" description="Disordered" evidence="1">
    <location>
        <begin position="125"/>
        <end position="158"/>
    </location>
</feature>